<dbReference type="EMBL" id="DSQF01000030">
    <property type="protein sequence ID" value="HGZ44604.1"/>
    <property type="molecule type" value="Genomic_DNA"/>
</dbReference>
<dbReference type="Gene3D" id="3.40.50.720">
    <property type="entry name" value="NAD(P)-binding Rossmann-like Domain"/>
    <property type="match status" value="1"/>
</dbReference>
<feature type="domain" description="GFO/IDH/MocA-like oxidoreductase" evidence="3">
    <location>
        <begin position="164"/>
        <end position="244"/>
    </location>
</feature>
<dbReference type="InterPro" id="IPR036291">
    <property type="entry name" value="NAD(P)-bd_dom_sf"/>
</dbReference>
<gene>
    <name evidence="4" type="ORF">ENR23_14570</name>
</gene>
<proteinExistence type="predicted"/>
<organism evidence="4">
    <name type="scientific">Eiseniibacteriota bacterium</name>
    <dbReference type="NCBI Taxonomy" id="2212470"/>
    <lineage>
        <taxon>Bacteria</taxon>
        <taxon>Candidatus Eiseniibacteriota</taxon>
    </lineage>
</organism>
<evidence type="ECO:0000313" key="4">
    <source>
        <dbReference type="EMBL" id="HGZ44604.1"/>
    </source>
</evidence>
<dbReference type="InterPro" id="IPR050463">
    <property type="entry name" value="Gfo/Idh/MocA_oxidrdct_glycsds"/>
</dbReference>
<dbReference type="GO" id="GO:0016491">
    <property type="term" value="F:oxidoreductase activity"/>
    <property type="evidence" value="ECO:0007669"/>
    <property type="project" value="UniProtKB-KW"/>
</dbReference>
<dbReference type="GO" id="GO:0000166">
    <property type="term" value="F:nucleotide binding"/>
    <property type="evidence" value="ECO:0007669"/>
    <property type="project" value="InterPro"/>
</dbReference>
<comment type="caution">
    <text evidence="4">The sequence shown here is derived from an EMBL/GenBank/DDBJ whole genome shotgun (WGS) entry which is preliminary data.</text>
</comment>
<dbReference type="AlphaFoldDB" id="A0A832I4B8"/>
<sequence>MTEPASHGALAVGLAGAGPWAAKAYAPMLAAGPETRLAAVWARRTEAARALAGAHGAEAVATFDALLERCAAVAFAVPPDVQAALATRAARAGRHLMLDKPLALSLEAARAVAREVEAAGVVTQLMLTHRYRSRTAAFLEAARGFAAIGARLAFLSGAFLRGPYATPWRLEHGALHDLGPHALDLLDAALGPVVEVTGRGDSRGWVSLVLTHAGGAVSEAALSGVMRLPHTVFRVELYGPAGALEFDAVAASAEDPWPTVRRTFVEAVRAGRPPALDVRRGVALQELIERARAALG</sequence>
<dbReference type="InterPro" id="IPR055170">
    <property type="entry name" value="GFO_IDH_MocA-like_dom"/>
</dbReference>
<protein>
    <submittedName>
        <fullName evidence="4">Gfo/Idh/MocA family oxidoreductase</fullName>
    </submittedName>
</protein>
<keyword evidence="1" id="KW-0560">Oxidoreductase</keyword>
<dbReference type="SUPFAM" id="SSF51735">
    <property type="entry name" value="NAD(P)-binding Rossmann-fold domains"/>
    <property type="match status" value="1"/>
</dbReference>
<accession>A0A832I4B8</accession>
<reference evidence="4" key="1">
    <citation type="journal article" date="2020" name="mSystems">
        <title>Genome- and Community-Level Interaction Insights into Carbon Utilization and Element Cycling Functions of Hydrothermarchaeota in Hydrothermal Sediment.</title>
        <authorList>
            <person name="Zhou Z."/>
            <person name="Liu Y."/>
            <person name="Xu W."/>
            <person name="Pan J."/>
            <person name="Luo Z.H."/>
            <person name="Li M."/>
        </authorList>
    </citation>
    <scope>NUCLEOTIDE SEQUENCE [LARGE SCALE GENOMIC DNA]</scope>
    <source>
        <strain evidence="4">SpSt-381</strain>
    </source>
</reference>
<feature type="domain" description="Gfo/Idh/MocA-like oxidoreductase N-terminal" evidence="2">
    <location>
        <begin position="11"/>
        <end position="124"/>
    </location>
</feature>
<dbReference type="SUPFAM" id="SSF55347">
    <property type="entry name" value="Glyceraldehyde-3-phosphate dehydrogenase-like, C-terminal domain"/>
    <property type="match status" value="1"/>
</dbReference>
<evidence type="ECO:0000259" key="3">
    <source>
        <dbReference type="Pfam" id="PF22725"/>
    </source>
</evidence>
<dbReference type="Pfam" id="PF22725">
    <property type="entry name" value="GFO_IDH_MocA_C3"/>
    <property type="match status" value="1"/>
</dbReference>
<name>A0A832I4B8_UNCEI</name>
<dbReference type="PANTHER" id="PTHR43818:SF11">
    <property type="entry name" value="BCDNA.GH03377"/>
    <property type="match status" value="1"/>
</dbReference>
<evidence type="ECO:0000259" key="2">
    <source>
        <dbReference type="Pfam" id="PF01408"/>
    </source>
</evidence>
<dbReference type="Gene3D" id="3.30.360.10">
    <property type="entry name" value="Dihydrodipicolinate Reductase, domain 2"/>
    <property type="match status" value="1"/>
</dbReference>
<dbReference type="Pfam" id="PF01408">
    <property type="entry name" value="GFO_IDH_MocA"/>
    <property type="match status" value="1"/>
</dbReference>
<evidence type="ECO:0000256" key="1">
    <source>
        <dbReference type="ARBA" id="ARBA00023002"/>
    </source>
</evidence>
<dbReference type="PANTHER" id="PTHR43818">
    <property type="entry name" value="BCDNA.GH03377"/>
    <property type="match status" value="1"/>
</dbReference>
<dbReference type="InterPro" id="IPR000683">
    <property type="entry name" value="Gfo/Idh/MocA-like_OxRdtase_N"/>
</dbReference>